<name>A0A0B7NXX7_PROFF</name>
<feature type="transmembrane region" description="Helical" evidence="5">
    <location>
        <begin position="566"/>
        <end position="588"/>
    </location>
</feature>
<evidence type="ECO:0000256" key="2">
    <source>
        <dbReference type="ARBA" id="ARBA00022692"/>
    </source>
</evidence>
<dbReference type="PANTHER" id="PTHR43077">
    <property type="entry name" value="TRANSPORT PERMEASE YVFS-RELATED"/>
    <property type="match status" value="1"/>
</dbReference>
<feature type="domain" description="ABC-2 type transporter transmembrane" evidence="6">
    <location>
        <begin position="31"/>
        <end position="188"/>
    </location>
</feature>
<sequence length="735" mass="77268">MSWKKSDLFVPFGQLIQFEFRRFKGRSRLALFFILIIPLLYGGVYLHANWDLYNHLDRVKIAVVNHDQPASFADKTVSGGRDFEQALRDNPTFGWQFLGTDGAKAERGLHKGDYYAVLTVPQDFSTRLVGAGDYKPARATLSLERDDANGYIIGLLTSKMDDTLAKTLDQSVSQTYFQSLFVNLNTIKSSLSTAAQGAATLDSGLSQAADGVHQMKDQVAAAVSDTSGLKPALDSLNGALDDSSASALTLSQAAGQARAGAATIIASGKQLGNDVAGAKDASGAVNDFVDKQLPQLQQDATHLVSITGSLQNPNGNSVISVQSDLAGAKQSAASLLANHPELATDPDYVSLLAQLGGADTANTSVTSNLAVAGQLTAGLNLNLNKDNLAMAGTTLTNALDRAGDTATQVDHGLDQLNGALDTSDKGVKQLNSAMGQATSSGHTLLSAGAGAVSGLNQLSDGLGRLDTAMPQLSNGAATLASGLQKGTDQLPTLSEDQRNTMAEVMASPATVTQTVDNPAGAYGRGLAPMFFSIALWIAGVSIFLVVRTISGRALTGRASPLRITMLGFGPVATVALAASLLMGLTVWVTLGLNPVHPWKFLLLLVVTALAFMAPAYLLRLVFGSPQTAVYLILLILQLPACGGTFPALLLPPIYQKLAVISPMKYSVDAFRVVISGGLNSTYWGALAILVAITVVCLGCIVLMVSRRRRFRITDLHPPMVTSTSTADYAFSVRPR</sequence>
<evidence type="ECO:0000259" key="6">
    <source>
        <dbReference type="Pfam" id="PF12698"/>
    </source>
</evidence>
<protein>
    <submittedName>
        <fullName evidence="7">Transporter</fullName>
    </submittedName>
</protein>
<dbReference type="NCBIfam" id="TIGR03061">
    <property type="entry name" value="pip_yhgE_Nterm"/>
    <property type="match status" value="1"/>
</dbReference>
<dbReference type="GO" id="GO:0140359">
    <property type="term" value="F:ABC-type transporter activity"/>
    <property type="evidence" value="ECO:0007669"/>
    <property type="project" value="InterPro"/>
</dbReference>
<dbReference type="GO" id="GO:0016020">
    <property type="term" value="C:membrane"/>
    <property type="evidence" value="ECO:0007669"/>
    <property type="project" value="UniProtKB-SubCell"/>
</dbReference>
<dbReference type="InterPro" id="IPR023908">
    <property type="entry name" value="xxxLxxG_rpt"/>
</dbReference>
<feature type="domain" description="ABC-2 type transporter transmembrane" evidence="6">
    <location>
        <begin position="477"/>
        <end position="698"/>
    </location>
</feature>
<keyword evidence="3 5" id="KW-1133">Transmembrane helix</keyword>
<reference evidence="7" key="1">
    <citation type="submission" date="2014-08" db="EMBL/GenBank/DDBJ databases">
        <authorList>
            <person name="Falentin Helene"/>
        </authorList>
    </citation>
    <scope>NUCLEOTIDE SEQUENCE</scope>
</reference>
<dbReference type="Pfam" id="PF12698">
    <property type="entry name" value="ABC2_membrane_3"/>
    <property type="match status" value="2"/>
</dbReference>
<dbReference type="InterPro" id="IPR051328">
    <property type="entry name" value="T7SS_ABC-Transporter"/>
</dbReference>
<evidence type="ECO:0000256" key="4">
    <source>
        <dbReference type="ARBA" id="ARBA00023136"/>
    </source>
</evidence>
<accession>A0A0B7NXX7</accession>
<feature type="transmembrane region" description="Helical" evidence="5">
    <location>
        <begin position="629"/>
        <end position="654"/>
    </location>
</feature>
<evidence type="ECO:0000256" key="5">
    <source>
        <dbReference type="SAM" id="Phobius"/>
    </source>
</evidence>
<feature type="transmembrane region" description="Helical" evidence="5">
    <location>
        <begin position="29"/>
        <end position="48"/>
    </location>
</feature>
<keyword evidence="4 5" id="KW-0472">Membrane</keyword>
<dbReference type="InterPro" id="IPR017501">
    <property type="entry name" value="Phage_infect_YhgE_C"/>
</dbReference>
<evidence type="ECO:0000256" key="1">
    <source>
        <dbReference type="ARBA" id="ARBA00004141"/>
    </source>
</evidence>
<evidence type="ECO:0000256" key="3">
    <source>
        <dbReference type="ARBA" id="ARBA00022989"/>
    </source>
</evidence>
<keyword evidence="2 5" id="KW-0812">Transmembrane</keyword>
<dbReference type="AlphaFoldDB" id="A0A0B7NXX7"/>
<dbReference type="InterPro" id="IPR017500">
    <property type="entry name" value="Phage_infect_YhgE_N"/>
</dbReference>
<dbReference type="NCBIfam" id="TIGR03057">
    <property type="entry name" value="xxxLxxG_by_4"/>
    <property type="match status" value="1"/>
</dbReference>
<gene>
    <name evidence="7" type="ORF">PFCIRM138_02940</name>
</gene>
<dbReference type="InterPro" id="IPR013525">
    <property type="entry name" value="ABC2_TM"/>
</dbReference>
<dbReference type="PANTHER" id="PTHR43077:SF5">
    <property type="entry name" value="PHAGE INFECTION PROTEIN"/>
    <property type="match status" value="1"/>
</dbReference>
<dbReference type="NCBIfam" id="TIGR03062">
    <property type="entry name" value="pip_yhgE_Cterm"/>
    <property type="match status" value="1"/>
</dbReference>
<comment type="subcellular location">
    <subcellularLocation>
        <location evidence="1">Membrane</location>
        <topology evidence="1">Multi-pass membrane protein</topology>
    </subcellularLocation>
</comment>
<evidence type="ECO:0000313" key="7">
    <source>
        <dbReference type="EMBL" id="CEP25894.1"/>
    </source>
</evidence>
<feature type="transmembrane region" description="Helical" evidence="5">
    <location>
        <begin position="682"/>
        <end position="704"/>
    </location>
</feature>
<dbReference type="EMBL" id="LM676387">
    <property type="protein sequence ID" value="CEP25894.1"/>
    <property type="molecule type" value="Genomic_DNA"/>
</dbReference>
<feature type="transmembrane region" description="Helical" evidence="5">
    <location>
        <begin position="526"/>
        <end position="546"/>
    </location>
</feature>
<organism evidence="7">
    <name type="scientific">Propionibacterium freudenreichii subsp. freudenreichii</name>
    <dbReference type="NCBI Taxonomy" id="66712"/>
    <lineage>
        <taxon>Bacteria</taxon>
        <taxon>Bacillati</taxon>
        <taxon>Actinomycetota</taxon>
        <taxon>Actinomycetes</taxon>
        <taxon>Propionibacteriales</taxon>
        <taxon>Propionibacteriaceae</taxon>
        <taxon>Propionibacterium</taxon>
    </lineage>
</organism>
<proteinExistence type="predicted"/>
<feature type="transmembrane region" description="Helical" evidence="5">
    <location>
        <begin position="600"/>
        <end position="622"/>
    </location>
</feature>